<keyword evidence="1" id="KW-0732">Signal</keyword>
<feature type="signal peptide" evidence="1">
    <location>
        <begin position="1"/>
        <end position="25"/>
    </location>
</feature>
<keyword evidence="3" id="KW-1185">Reference proteome</keyword>
<dbReference type="eggNOG" id="ENOG503156X">
    <property type="taxonomic scope" value="Bacteria"/>
</dbReference>
<name>A0A062UC16_9PROT</name>
<comment type="caution">
    <text evidence="2">The sequence shown here is derived from an EMBL/GenBank/DDBJ whole genome shotgun (WGS) entry which is preliminary data.</text>
</comment>
<dbReference type="PATRIC" id="fig|1280946.3.peg.2088"/>
<evidence type="ECO:0000313" key="3">
    <source>
        <dbReference type="Proteomes" id="UP000027037"/>
    </source>
</evidence>
<evidence type="ECO:0008006" key="4">
    <source>
        <dbReference type="Google" id="ProtNLM"/>
    </source>
</evidence>
<dbReference type="AlphaFoldDB" id="A0A062UC16"/>
<dbReference type="Proteomes" id="UP000027037">
    <property type="component" value="Unassembled WGS sequence"/>
</dbReference>
<dbReference type="EMBL" id="AWFF01000042">
    <property type="protein sequence ID" value="KCZ54134.1"/>
    <property type="molecule type" value="Genomic_DNA"/>
</dbReference>
<evidence type="ECO:0000256" key="1">
    <source>
        <dbReference type="SAM" id="SignalP"/>
    </source>
</evidence>
<organism evidence="2 3">
    <name type="scientific">Hyphomonas beringensis</name>
    <dbReference type="NCBI Taxonomy" id="1280946"/>
    <lineage>
        <taxon>Bacteria</taxon>
        <taxon>Pseudomonadati</taxon>
        <taxon>Pseudomonadota</taxon>
        <taxon>Alphaproteobacteria</taxon>
        <taxon>Hyphomonadales</taxon>
        <taxon>Hyphomonadaceae</taxon>
        <taxon>Hyphomonas</taxon>
    </lineage>
</organism>
<gene>
    <name evidence="2" type="ORF">HY29_15440</name>
</gene>
<reference evidence="2 3" key="1">
    <citation type="journal article" date="2014" name="Antonie Van Leeuwenhoek">
        <title>Hyphomonas beringensis sp. nov. and Hyphomonas chukchiensis sp. nov., isolated from surface seawater of the Bering Sea and Chukchi Sea.</title>
        <authorList>
            <person name="Li C."/>
            <person name="Lai Q."/>
            <person name="Li G."/>
            <person name="Dong C."/>
            <person name="Wang J."/>
            <person name="Liao Y."/>
            <person name="Shao Z."/>
        </authorList>
    </citation>
    <scope>NUCLEOTIDE SEQUENCE [LARGE SCALE GENOMIC DNA]</scope>
    <source>
        <strain evidence="2 3">25B14_1</strain>
    </source>
</reference>
<evidence type="ECO:0000313" key="2">
    <source>
        <dbReference type="EMBL" id="KCZ54134.1"/>
    </source>
</evidence>
<sequence>MMPMLIRLFLCLTTACSVCFGMANAQLTSGISGPVVNEGKRAIGYRAAYDPDANGLAQRVHYDHALNGKLLLRGVAQARKTSDSDVDFDYFQAELRWQLTPDSADWQQGLRFDVRIRDDDRPGLLGVHWMHQVQLTDTVRARFAAIVSGDVGNDARDGVFLQTRGDLSWRLSGGVDFGGELYNSYGAADDILPLDSQSHLAGPFVSVPITDTLKLRTSALLGLTEASPDVTFRLFLTQDF</sequence>
<accession>A0A062UC16</accession>
<protein>
    <recommendedName>
        <fullName evidence="4">Alginate export domain-containing protein</fullName>
    </recommendedName>
</protein>
<proteinExistence type="predicted"/>
<feature type="chain" id="PRO_5001614571" description="Alginate export domain-containing protein" evidence="1">
    <location>
        <begin position="26"/>
        <end position="240"/>
    </location>
</feature>